<gene>
    <name evidence="7 10" type="primary">rpoC</name>
    <name evidence="10" type="ORF">EB1_34100</name>
</gene>
<feature type="binding site" evidence="7">
    <location>
        <position position="822"/>
    </location>
    <ligand>
        <name>Zn(2+)</name>
        <dbReference type="ChEBI" id="CHEBI:29105"/>
        <label>2</label>
    </ligand>
</feature>
<dbReference type="NCBIfam" id="TIGR02386">
    <property type="entry name" value="rpoC_TIGR"/>
    <property type="match status" value="1"/>
</dbReference>
<evidence type="ECO:0000256" key="3">
    <source>
        <dbReference type="ARBA" id="ARBA00022695"/>
    </source>
</evidence>
<dbReference type="InterPro" id="IPR007083">
    <property type="entry name" value="RNA_pol_Rpb1_4"/>
</dbReference>
<keyword evidence="2 7" id="KW-0808">Transferase</keyword>
<dbReference type="GO" id="GO:0003899">
    <property type="term" value="F:DNA-directed RNA polymerase activity"/>
    <property type="evidence" value="ECO:0007669"/>
    <property type="project" value="UniProtKB-UniRule"/>
</dbReference>
<feature type="binding site" evidence="7">
    <location>
        <position position="896"/>
    </location>
    <ligand>
        <name>Zn(2+)</name>
        <dbReference type="ChEBI" id="CHEBI:29105"/>
        <label>2</label>
    </ligand>
</feature>
<dbReference type="CDD" id="cd01609">
    <property type="entry name" value="RNAP_beta'_N"/>
    <property type="match status" value="1"/>
</dbReference>
<dbReference type="Pfam" id="PF05000">
    <property type="entry name" value="RNA_pol_Rpb1_4"/>
    <property type="match status" value="1"/>
</dbReference>
<dbReference type="Pfam" id="PF00623">
    <property type="entry name" value="RNA_pol_Rpb1_2"/>
    <property type="match status" value="2"/>
</dbReference>
<dbReference type="HAMAP" id="MF_01322">
    <property type="entry name" value="RNApol_bact_RpoC"/>
    <property type="match status" value="1"/>
</dbReference>
<dbReference type="InterPro" id="IPR042102">
    <property type="entry name" value="RNA_pol_Rpb1_3_sf"/>
</dbReference>
<dbReference type="InterPro" id="IPR045867">
    <property type="entry name" value="DNA-dir_RpoC_beta_prime"/>
</dbReference>
<dbReference type="Gene3D" id="3.30.60.280">
    <property type="match status" value="1"/>
</dbReference>
<evidence type="ECO:0000259" key="9">
    <source>
        <dbReference type="SMART" id="SM00663"/>
    </source>
</evidence>
<dbReference type="Gene3D" id="2.40.50.100">
    <property type="match status" value="3"/>
</dbReference>
<dbReference type="InterPro" id="IPR007080">
    <property type="entry name" value="RNA_pol_Rpb1_1"/>
</dbReference>
<dbReference type="GO" id="GO:0006351">
    <property type="term" value="P:DNA-templated transcription"/>
    <property type="evidence" value="ECO:0007669"/>
    <property type="project" value="UniProtKB-UniRule"/>
</dbReference>
<sequence length="1425" mass="158652">MSTKNKTSQFSKIRIGLASPESILQESKGEVLKPETINYRTHKPERDGLFCERIFGPVKDYECACGKYKRIRYKGIVCDRCGVEVTEKKVRRERIGHINLVVPIAHIWYFRSLPNKIGYILGLPSKKLDMVIYYERYVVIQPGIAKGPEGEELNRLDFLSEEEYLDILETLPIENQYLEDTDPNKFVAKMGAEALEDLLSRINLDELSYELRHKAHNETSKQRRTEALKRLQVVEALRESNMHHVNRPEWMVMRVIPVIPPELRPLVPLDGGRFATSDLNDLYRRVIIRNNRLKRLMEIKAPEVILRNEKRMLQEAVDSLFDNTRKASAVKADGNRPLKSLSDSLKGKQGRFRQNLLGKRVDYSARSVIVVGPTLKLHECGLPKDMAAELYKPFVVRKLIERGIVKTVKSAKKIIDRKEPVVWDILENVIKGHPVLLNRAPTLHRLGIQAFQPKLIEGKAIRLHPLVCTAFNADFDGDQMAVHLPLGPEAVLEAQLLMLASQNILNPANGSPITVPSQDMVLGLYYMTKIRRTDHQFTVKGEGLTFYSDEEVQIAYNEGAVDLNAPIRVKGTIRVGEELVENQLIETSVGRVLFNQIVPKQVGFVNEVLTKKSLRTIINKIIKITDFPTTAAFLDDMKQLGYRNAFEGGLSFSLGDILIPEQKKDLISGAINQVENIKMNYNMGLITNNERYNQVIDVWTTTNATLTEIVMKRMTEDQQGFNSVFMMLDSGARGSKEQIRQLSGMRGLMAKPQKAGSTGGDIIENPIISNFREGLSILEYFISSHGARKGLADTALKTADAGYLTRRLVDVAQDVIVMHEDCGTLRGLEVSALKKKEEIIESLSSRVLGRTSLNDIYNPDNGELIIAAGNIITEDVGEALEAAGIENVEVRSPLTCEAKTGICAKCYGRNLATGKGVQKGESVGVVAAQSIGEPGTQLTLRTFHVGGTAGNVSEQNTINAKVDGTVEFDDLRTVESTDDAGNKVDTVVSRSTEMKVIDDLGNVRQQTNIAYGTILSVKNGAKVQKGQEIASWDPYNGVIIAESTGKIEYEQLEQGVTYQIEIDEQTGFQEKVISESRNKKLVPALRVITIDGEEKTYNLPVGAHLMVNDGEKINAGKILVKIPRKSAKSGDITGGLPRITELLEARNPSNPAVVCEMDGVVSFGKIKRGNREIIVESKNGEIRRYLVKLSAQILVQENDFVRAGEPLSDGATTPEDILRILGPTAVQEYLVNEIQDVYRLQGVKIDDKHFEIIVRQMLRKVRIVDSGDSRFLEDSLEHKDDFMEENDRLFGMKVVEDAGDSDTLKPGQIITVRELRDENSKLKREDKNLVTAREALPATAEAVLQGITRASLQTKSFMSAASFQETTKVLNEAAVAGKVDGLVGLKENVIVGHLIPAGTGLKEYQSIIVGSNREYEELINAKQEL</sequence>
<dbReference type="InterPro" id="IPR006592">
    <property type="entry name" value="RNA_pol_N"/>
</dbReference>
<dbReference type="SUPFAM" id="SSF64484">
    <property type="entry name" value="beta and beta-prime subunits of DNA dependent RNA-polymerase"/>
    <property type="match status" value="1"/>
</dbReference>
<comment type="subunit">
    <text evidence="7">The RNAP catalytic core consists of 2 alpha, 1 beta, 1 beta' and 1 omega subunit. When a sigma factor is associated with the core the holoenzyme is formed, which can initiate transcription.</text>
</comment>
<feature type="binding site" evidence="7">
    <location>
        <position position="63"/>
    </location>
    <ligand>
        <name>Zn(2+)</name>
        <dbReference type="ChEBI" id="CHEBI:29105"/>
        <label>1</label>
    </ligand>
</feature>
<reference evidence="10 11" key="1">
    <citation type="submission" date="2019-07" db="EMBL/GenBank/DDBJ databases">
        <title>Whole genome shotgun sequence of Empedobacter brevis NBRC 14943.</title>
        <authorList>
            <person name="Hosoyama A."/>
            <person name="Uohara A."/>
            <person name="Ohji S."/>
            <person name="Ichikawa N."/>
        </authorList>
    </citation>
    <scope>NUCLEOTIDE SEQUENCE [LARGE SCALE GENOMIC DNA]</scope>
    <source>
        <strain evidence="10 11">NBRC 14943</strain>
    </source>
</reference>
<keyword evidence="7" id="KW-0460">Magnesium</keyword>
<dbReference type="Gene3D" id="1.10.40.90">
    <property type="match status" value="1"/>
</dbReference>
<dbReference type="Pfam" id="PF04998">
    <property type="entry name" value="RNA_pol_Rpb1_5"/>
    <property type="match status" value="1"/>
</dbReference>
<dbReference type="InterPro" id="IPR007081">
    <property type="entry name" value="RNA_pol_Rpb1_5"/>
</dbReference>
<dbReference type="InterPro" id="IPR007066">
    <property type="entry name" value="RNA_pol_Rpb1_3"/>
</dbReference>
<name>A0A511NLF4_9FLAO</name>
<comment type="catalytic activity">
    <reaction evidence="6 7 8">
        <text>RNA(n) + a ribonucleoside 5'-triphosphate = RNA(n+1) + diphosphate</text>
        <dbReference type="Rhea" id="RHEA:21248"/>
        <dbReference type="Rhea" id="RHEA-COMP:14527"/>
        <dbReference type="Rhea" id="RHEA-COMP:17342"/>
        <dbReference type="ChEBI" id="CHEBI:33019"/>
        <dbReference type="ChEBI" id="CHEBI:61557"/>
        <dbReference type="ChEBI" id="CHEBI:140395"/>
        <dbReference type="EC" id="2.7.7.6"/>
    </reaction>
</comment>
<dbReference type="PANTHER" id="PTHR19376:SF54">
    <property type="entry name" value="DNA-DIRECTED RNA POLYMERASE SUBUNIT BETA"/>
    <property type="match status" value="1"/>
</dbReference>
<keyword evidence="1 7" id="KW-0240">DNA-directed RNA polymerase</keyword>
<keyword evidence="5 7" id="KW-0804">Transcription</keyword>
<comment type="cofactor">
    <cofactor evidence="7">
        <name>Mg(2+)</name>
        <dbReference type="ChEBI" id="CHEBI:18420"/>
    </cofactor>
    <text evidence="7">Binds 1 Mg(2+) ion per subunit.</text>
</comment>
<feature type="binding site" evidence="7">
    <location>
        <position position="476"/>
    </location>
    <ligand>
        <name>Mg(2+)</name>
        <dbReference type="ChEBI" id="CHEBI:18420"/>
    </ligand>
</feature>
<feature type="binding site" evidence="7">
    <location>
        <position position="81"/>
    </location>
    <ligand>
        <name>Zn(2+)</name>
        <dbReference type="ChEBI" id="CHEBI:29105"/>
        <label>1</label>
    </ligand>
</feature>
<evidence type="ECO:0000256" key="1">
    <source>
        <dbReference type="ARBA" id="ARBA00022478"/>
    </source>
</evidence>
<comment type="caution">
    <text evidence="10">The sequence shown here is derived from an EMBL/GenBank/DDBJ whole genome shotgun (WGS) entry which is preliminary data.</text>
</comment>
<dbReference type="SMART" id="SM00663">
    <property type="entry name" value="RPOLA_N"/>
    <property type="match status" value="1"/>
</dbReference>
<dbReference type="Gene3D" id="2.40.40.20">
    <property type="match status" value="1"/>
</dbReference>
<feature type="binding site" evidence="7">
    <location>
        <position position="478"/>
    </location>
    <ligand>
        <name>Mg(2+)</name>
        <dbReference type="ChEBI" id="CHEBI:18420"/>
    </ligand>
</feature>
<evidence type="ECO:0000256" key="8">
    <source>
        <dbReference type="RuleBase" id="RU004279"/>
    </source>
</evidence>
<evidence type="ECO:0000256" key="7">
    <source>
        <dbReference type="HAMAP-Rule" id="MF_01322"/>
    </source>
</evidence>
<dbReference type="PANTHER" id="PTHR19376">
    <property type="entry name" value="DNA-DIRECTED RNA POLYMERASE"/>
    <property type="match status" value="1"/>
</dbReference>
<dbReference type="GO" id="GO:0000428">
    <property type="term" value="C:DNA-directed RNA polymerase complex"/>
    <property type="evidence" value="ECO:0007669"/>
    <property type="project" value="UniProtKB-KW"/>
</dbReference>
<comment type="similarity">
    <text evidence="7 8">Belongs to the RNA polymerase beta' chain family.</text>
</comment>
<dbReference type="EMBL" id="BJXC01000035">
    <property type="protein sequence ID" value="GEM53620.1"/>
    <property type="molecule type" value="Genomic_DNA"/>
</dbReference>
<comment type="function">
    <text evidence="7 8">DNA-dependent RNA polymerase catalyzes the transcription of DNA into RNA using the four ribonucleoside triphosphates as substrates.</text>
</comment>
<dbReference type="Gene3D" id="1.10.150.390">
    <property type="match status" value="1"/>
</dbReference>
<dbReference type="InterPro" id="IPR044893">
    <property type="entry name" value="RNA_pol_Rpb1_clamp_domain"/>
</dbReference>
<evidence type="ECO:0000256" key="5">
    <source>
        <dbReference type="ARBA" id="ARBA00023163"/>
    </source>
</evidence>
<dbReference type="RefSeq" id="WP_019974305.1">
    <property type="nucleotide sequence ID" value="NZ_BJXC01000035.1"/>
</dbReference>
<dbReference type="InterPro" id="IPR038120">
    <property type="entry name" value="Rpb1_funnel_sf"/>
</dbReference>
<dbReference type="Pfam" id="PF04997">
    <property type="entry name" value="RNA_pol_Rpb1_1"/>
    <property type="match status" value="1"/>
</dbReference>
<feature type="binding site" evidence="7">
    <location>
        <position position="903"/>
    </location>
    <ligand>
        <name>Zn(2+)</name>
        <dbReference type="ChEBI" id="CHEBI:29105"/>
        <label>2</label>
    </ligand>
</feature>
<dbReference type="GO" id="GO:0003677">
    <property type="term" value="F:DNA binding"/>
    <property type="evidence" value="ECO:0007669"/>
    <property type="project" value="UniProtKB-UniRule"/>
</dbReference>
<protein>
    <recommendedName>
        <fullName evidence="7">DNA-directed RNA polymerase subunit beta'</fullName>
        <shortName evidence="7">RNAP subunit beta'</shortName>
        <ecNumber evidence="7">2.7.7.6</ecNumber>
    </recommendedName>
    <alternativeName>
        <fullName evidence="7">RNA polymerase subunit beta'</fullName>
    </alternativeName>
    <alternativeName>
        <fullName evidence="7">Transcriptase subunit beta'</fullName>
    </alternativeName>
</protein>
<dbReference type="InterPro" id="IPR000722">
    <property type="entry name" value="RNA_pol_asu"/>
</dbReference>
<dbReference type="OrthoDB" id="9815296at2"/>
<keyword evidence="11" id="KW-1185">Reference proteome</keyword>
<dbReference type="GeneID" id="84649043"/>
<dbReference type="CDD" id="cd02655">
    <property type="entry name" value="RNAP_beta'_C"/>
    <property type="match status" value="1"/>
</dbReference>
<keyword evidence="3 7" id="KW-0548">Nucleotidyltransferase</keyword>
<dbReference type="STRING" id="1218108.GCA_000382425_00794"/>
<accession>A0A511NLF4</accession>
<evidence type="ECO:0000256" key="4">
    <source>
        <dbReference type="ARBA" id="ARBA00022723"/>
    </source>
</evidence>
<dbReference type="GO" id="GO:0008270">
    <property type="term" value="F:zinc ion binding"/>
    <property type="evidence" value="ECO:0007669"/>
    <property type="project" value="UniProtKB-UniRule"/>
</dbReference>
<comment type="cofactor">
    <cofactor evidence="7">
        <name>Zn(2+)</name>
        <dbReference type="ChEBI" id="CHEBI:29105"/>
    </cofactor>
    <text evidence="7">Binds 2 Zn(2+) ions per subunit.</text>
</comment>
<dbReference type="Gene3D" id="1.10.274.100">
    <property type="entry name" value="RNA polymerase Rpb1, domain 3"/>
    <property type="match status" value="1"/>
</dbReference>
<dbReference type="EC" id="2.7.7.6" evidence="7"/>
<dbReference type="Gene3D" id="1.10.132.30">
    <property type="match status" value="1"/>
</dbReference>
<evidence type="ECO:0000256" key="2">
    <source>
        <dbReference type="ARBA" id="ARBA00022679"/>
    </source>
</evidence>
<feature type="domain" description="RNA polymerase N-terminal" evidence="9">
    <location>
        <begin position="249"/>
        <end position="528"/>
    </location>
</feature>
<feature type="binding site" evidence="7">
    <location>
        <position position="474"/>
    </location>
    <ligand>
        <name>Mg(2+)</name>
        <dbReference type="ChEBI" id="CHEBI:18420"/>
    </ligand>
</feature>
<keyword evidence="7" id="KW-0862">Zinc</keyword>
<proteinExistence type="inferred from homology"/>
<feature type="binding site" evidence="7">
    <location>
        <position position="65"/>
    </location>
    <ligand>
        <name>Zn(2+)</name>
        <dbReference type="ChEBI" id="CHEBI:29105"/>
        <label>1</label>
    </ligand>
</feature>
<dbReference type="Gene3D" id="4.10.860.120">
    <property type="entry name" value="RNA polymerase II, clamp domain"/>
    <property type="match status" value="1"/>
</dbReference>
<evidence type="ECO:0000313" key="11">
    <source>
        <dbReference type="Proteomes" id="UP000321245"/>
    </source>
</evidence>
<organism evidence="10 11">
    <name type="scientific">Empedobacter brevis NBRC 14943 = ATCC 43319</name>
    <dbReference type="NCBI Taxonomy" id="1218108"/>
    <lineage>
        <taxon>Bacteria</taxon>
        <taxon>Pseudomonadati</taxon>
        <taxon>Bacteroidota</taxon>
        <taxon>Flavobacteriia</taxon>
        <taxon>Flavobacteriales</taxon>
        <taxon>Weeksellaceae</taxon>
        <taxon>Empedobacter</taxon>
    </lineage>
</organism>
<feature type="binding site" evidence="7">
    <location>
        <position position="78"/>
    </location>
    <ligand>
        <name>Zn(2+)</name>
        <dbReference type="ChEBI" id="CHEBI:29105"/>
        <label>1</label>
    </ligand>
</feature>
<keyword evidence="4 7" id="KW-0479">Metal-binding</keyword>
<dbReference type="InterPro" id="IPR012754">
    <property type="entry name" value="DNA-dir_RpoC_beta_prime_bact"/>
</dbReference>
<dbReference type="Pfam" id="PF04983">
    <property type="entry name" value="RNA_pol_Rpb1_3"/>
    <property type="match status" value="1"/>
</dbReference>
<dbReference type="GO" id="GO:0000287">
    <property type="term" value="F:magnesium ion binding"/>
    <property type="evidence" value="ECO:0007669"/>
    <property type="project" value="UniProtKB-UniRule"/>
</dbReference>
<feature type="binding site" evidence="7">
    <location>
        <position position="906"/>
    </location>
    <ligand>
        <name>Zn(2+)</name>
        <dbReference type="ChEBI" id="CHEBI:29105"/>
        <label>2</label>
    </ligand>
</feature>
<dbReference type="Proteomes" id="UP000321245">
    <property type="component" value="Unassembled WGS sequence"/>
</dbReference>
<evidence type="ECO:0000256" key="6">
    <source>
        <dbReference type="ARBA" id="ARBA00048552"/>
    </source>
</evidence>
<dbReference type="Gene3D" id="1.10.1790.20">
    <property type="match status" value="1"/>
</dbReference>
<evidence type="ECO:0000313" key="10">
    <source>
        <dbReference type="EMBL" id="GEM53620.1"/>
    </source>
</evidence>